<dbReference type="Gramene" id="TuG1812G0600002542.01.T03">
    <property type="protein sequence ID" value="TuG1812G0600002542.01.T03.cds459642"/>
    <property type="gene ID" value="TuG1812G0600002542.01"/>
</dbReference>
<dbReference type="Gramene" id="TuG1812G0600002542.01.T04">
    <property type="protein sequence ID" value="TuG1812G0600002542.01.T04.cds459642"/>
    <property type="gene ID" value="TuG1812G0600002542.01"/>
</dbReference>
<evidence type="ECO:0000313" key="1">
    <source>
        <dbReference type="EnsemblPlants" id="TuG1812G0600002542.01.T04.cds459642"/>
    </source>
</evidence>
<evidence type="ECO:0000313" key="2">
    <source>
        <dbReference type="Proteomes" id="UP000015106"/>
    </source>
</evidence>
<reference evidence="1" key="2">
    <citation type="submission" date="2018-03" db="EMBL/GenBank/DDBJ databases">
        <title>The Triticum urartu genome reveals the dynamic nature of wheat genome evolution.</title>
        <authorList>
            <person name="Ling H."/>
            <person name="Ma B."/>
            <person name="Shi X."/>
            <person name="Liu H."/>
            <person name="Dong L."/>
            <person name="Sun H."/>
            <person name="Cao Y."/>
            <person name="Gao Q."/>
            <person name="Zheng S."/>
            <person name="Li Y."/>
            <person name="Yu Y."/>
            <person name="Du H."/>
            <person name="Qi M."/>
            <person name="Li Y."/>
            <person name="Yu H."/>
            <person name="Cui Y."/>
            <person name="Wang N."/>
            <person name="Chen C."/>
            <person name="Wu H."/>
            <person name="Zhao Y."/>
            <person name="Zhang J."/>
            <person name="Li Y."/>
            <person name="Zhou W."/>
            <person name="Zhang B."/>
            <person name="Hu W."/>
            <person name="Eijk M."/>
            <person name="Tang J."/>
            <person name="Witsenboer H."/>
            <person name="Zhao S."/>
            <person name="Li Z."/>
            <person name="Zhang A."/>
            <person name="Wang D."/>
            <person name="Liang C."/>
        </authorList>
    </citation>
    <scope>NUCLEOTIDE SEQUENCE [LARGE SCALE GENOMIC DNA]</scope>
    <source>
        <strain evidence="1">cv. G1812</strain>
    </source>
</reference>
<proteinExistence type="predicted"/>
<dbReference type="EnsemblPlants" id="TuG1812G0600002542.01.T04">
    <property type="protein sequence ID" value="TuG1812G0600002542.01.T04.cds459642"/>
    <property type="gene ID" value="TuG1812G0600002542.01"/>
</dbReference>
<keyword evidence="2" id="KW-1185">Reference proteome</keyword>
<dbReference type="EnsemblPlants" id="TuG1812G0600002542.01.T03">
    <property type="protein sequence ID" value="TuG1812G0600002542.01.T03.cds459642"/>
    <property type="gene ID" value="TuG1812G0600002542.01"/>
</dbReference>
<organism evidence="1 2">
    <name type="scientific">Triticum urartu</name>
    <name type="common">Red wild einkorn</name>
    <name type="synonym">Crithodium urartu</name>
    <dbReference type="NCBI Taxonomy" id="4572"/>
    <lineage>
        <taxon>Eukaryota</taxon>
        <taxon>Viridiplantae</taxon>
        <taxon>Streptophyta</taxon>
        <taxon>Embryophyta</taxon>
        <taxon>Tracheophyta</taxon>
        <taxon>Spermatophyta</taxon>
        <taxon>Magnoliopsida</taxon>
        <taxon>Liliopsida</taxon>
        <taxon>Poales</taxon>
        <taxon>Poaceae</taxon>
        <taxon>BOP clade</taxon>
        <taxon>Pooideae</taxon>
        <taxon>Triticodae</taxon>
        <taxon>Triticeae</taxon>
        <taxon>Triticinae</taxon>
        <taxon>Triticum</taxon>
    </lineage>
</organism>
<dbReference type="Gramene" id="TuG1812G0600002542.01.T05">
    <property type="protein sequence ID" value="TuG1812G0600002542.01.T05.cds459641"/>
    <property type="gene ID" value="TuG1812G0600002542.01"/>
</dbReference>
<dbReference type="EnsemblPlants" id="TuG1812G0600002542.01.T01">
    <property type="protein sequence ID" value="TuG1812G0600002542.01.T01.cds459648"/>
    <property type="gene ID" value="TuG1812G0600002542.01"/>
</dbReference>
<protein>
    <submittedName>
        <fullName evidence="1">Uncharacterized protein</fullName>
    </submittedName>
</protein>
<name>A0A8R7UUW4_TRIUA</name>
<reference evidence="2" key="1">
    <citation type="journal article" date="2013" name="Nature">
        <title>Draft genome of the wheat A-genome progenitor Triticum urartu.</title>
        <authorList>
            <person name="Ling H.Q."/>
            <person name="Zhao S."/>
            <person name="Liu D."/>
            <person name="Wang J."/>
            <person name="Sun H."/>
            <person name="Zhang C."/>
            <person name="Fan H."/>
            <person name="Li D."/>
            <person name="Dong L."/>
            <person name="Tao Y."/>
            <person name="Gao C."/>
            <person name="Wu H."/>
            <person name="Li Y."/>
            <person name="Cui Y."/>
            <person name="Guo X."/>
            <person name="Zheng S."/>
            <person name="Wang B."/>
            <person name="Yu K."/>
            <person name="Liang Q."/>
            <person name="Yang W."/>
            <person name="Lou X."/>
            <person name="Chen J."/>
            <person name="Feng M."/>
            <person name="Jian J."/>
            <person name="Zhang X."/>
            <person name="Luo G."/>
            <person name="Jiang Y."/>
            <person name="Liu J."/>
            <person name="Wang Z."/>
            <person name="Sha Y."/>
            <person name="Zhang B."/>
            <person name="Wu H."/>
            <person name="Tang D."/>
            <person name="Shen Q."/>
            <person name="Xue P."/>
            <person name="Zou S."/>
            <person name="Wang X."/>
            <person name="Liu X."/>
            <person name="Wang F."/>
            <person name="Yang Y."/>
            <person name="An X."/>
            <person name="Dong Z."/>
            <person name="Zhang K."/>
            <person name="Zhang X."/>
            <person name="Luo M.C."/>
            <person name="Dvorak J."/>
            <person name="Tong Y."/>
            <person name="Wang J."/>
            <person name="Yang H."/>
            <person name="Li Z."/>
            <person name="Wang D."/>
            <person name="Zhang A."/>
            <person name="Wang J."/>
        </authorList>
    </citation>
    <scope>NUCLEOTIDE SEQUENCE</scope>
    <source>
        <strain evidence="2">cv. G1812</strain>
    </source>
</reference>
<dbReference type="AlphaFoldDB" id="A0A8R7UUW4"/>
<dbReference type="Gramene" id="TuG1812G0600002542.01.T01">
    <property type="protein sequence ID" value="TuG1812G0600002542.01.T01.cds459648"/>
    <property type="gene ID" value="TuG1812G0600002542.01"/>
</dbReference>
<dbReference type="Proteomes" id="UP000015106">
    <property type="component" value="Chromosome 6"/>
</dbReference>
<reference evidence="1" key="3">
    <citation type="submission" date="2022-06" db="UniProtKB">
        <authorList>
            <consortium name="EnsemblPlants"/>
        </authorList>
    </citation>
    <scope>IDENTIFICATION</scope>
</reference>
<accession>A0A8R7UUW4</accession>
<dbReference type="Gramene" id="TuG1812G0600002542.01.T02">
    <property type="protein sequence ID" value="TuG1812G0600002542.01.T02.cds459642"/>
    <property type="gene ID" value="TuG1812G0600002542.01"/>
</dbReference>
<sequence length="89" mass="10259">MVLYCNKLWGKCSEKINCAPKISYDILLKNNHRKVQFVLLEQLNLSVLYYMISDAQGCCNNSTLRASKFDKKNSIVHISSFEAYQSFSL</sequence>
<dbReference type="EnsemblPlants" id="TuG1812G0600002542.01.T05">
    <property type="protein sequence ID" value="TuG1812G0600002542.01.T05.cds459641"/>
    <property type="gene ID" value="TuG1812G0600002542.01"/>
</dbReference>
<dbReference type="EnsemblPlants" id="TuG1812G0600002542.01.T02">
    <property type="protein sequence ID" value="TuG1812G0600002542.01.T02.cds459642"/>
    <property type="gene ID" value="TuG1812G0600002542.01"/>
</dbReference>